<dbReference type="Gene3D" id="1.10.1660.10">
    <property type="match status" value="1"/>
</dbReference>
<dbReference type="SMART" id="SM00422">
    <property type="entry name" value="HTH_MERR"/>
    <property type="match status" value="1"/>
</dbReference>
<dbReference type="InterPro" id="IPR009061">
    <property type="entry name" value="DNA-bd_dom_put_sf"/>
</dbReference>
<dbReference type="InterPro" id="IPR000551">
    <property type="entry name" value="MerR-type_HTH_dom"/>
</dbReference>
<dbReference type="GO" id="GO:0003677">
    <property type="term" value="F:DNA binding"/>
    <property type="evidence" value="ECO:0007669"/>
    <property type="project" value="UniProtKB-KW"/>
</dbReference>
<dbReference type="CDD" id="cd04770">
    <property type="entry name" value="HTH_HMRTR"/>
    <property type="match status" value="1"/>
</dbReference>
<keyword evidence="2" id="KW-0238">DNA-binding</keyword>
<dbReference type="GO" id="GO:0003700">
    <property type="term" value="F:DNA-binding transcription factor activity"/>
    <property type="evidence" value="ECO:0007669"/>
    <property type="project" value="InterPro"/>
</dbReference>
<comment type="caution">
    <text evidence="5">The sequence shown here is derived from an EMBL/GenBank/DDBJ whole genome shotgun (WGS) entry which is preliminary data.</text>
</comment>
<dbReference type="Pfam" id="PF13411">
    <property type="entry name" value="MerR_1"/>
    <property type="match status" value="1"/>
</dbReference>
<dbReference type="Proteomes" id="UP000292087">
    <property type="component" value="Unassembled WGS sequence"/>
</dbReference>
<evidence type="ECO:0000313" key="5">
    <source>
        <dbReference type="EMBL" id="TAA37638.1"/>
    </source>
</evidence>
<evidence type="ECO:0000259" key="4">
    <source>
        <dbReference type="PROSITE" id="PS50937"/>
    </source>
</evidence>
<dbReference type="SUPFAM" id="SSF46955">
    <property type="entry name" value="Putative DNA-binding domain"/>
    <property type="match status" value="1"/>
</dbReference>
<dbReference type="PANTHER" id="PTHR30204">
    <property type="entry name" value="REDOX-CYCLING DRUG-SENSING TRANSCRIPTIONAL ACTIVATOR SOXR"/>
    <property type="match status" value="1"/>
</dbReference>
<feature type="domain" description="HTH merR-type" evidence="4">
    <location>
        <begin position="1"/>
        <end position="69"/>
    </location>
</feature>
<proteinExistence type="predicted"/>
<protein>
    <submittedName>
        <fullName evidence="5">Heavy metal-responsive transcriptional regulator</fullName>
    </submittedName>
</protein>
<evidence type="ECO:0000313" key="6">
    <source>
        <dbReference type="Proteomes" id="UP000292087"/>
    </source>
</evidence>
<dbReference type="AlphaFoldDB" id="A0A4Q8LYH2"/>
<keyword evidence="3" id="KW-0804">Transcription</keyword>
<dbReference type="RefSeq" id="WP_130522607.1">
    <property type="nucleotide sequence ID" value="NZ_SHLZ01000003.1"/>
</dbReference>
<dbReference type="InterPro" id="IPR047057">
    <property type="entry name" value="MerR_fam"/>
</dbReference>
<keyword evidence="1" id="KW-0805">Transcription regulation</keyword>
<evidence type="ECO:0000256" key="1">
    <source>
        <dbReference type="ARBA" id="ARBA00023015"/>
    </source>
</evidence>
<evidence type="ECO:0000256" key="2">
    <source>
        <dbReference type="ARBA" id="ARBA00023125"/>
    </source>
</evidence>
<dbReference type="PANTHER" id="PTHR30204:SF94">
    <property type="entry name" value="HEAVY METAL-DEPENDENT TRANSCRIPTIONAL REGULATOR HI_0293-RELATED"/>
    <property type="match status" value="1"/>
</dbReference>
<organism evidence="5 6">
    <name type="scientific">Pseudoxanthomonas winnipegensis</name>
    <dbReference type="NCBI Taxonomy" id="2480810"/>
    <lineage>
        <taxon>Bacteria</taxon>
        <taxon>Pseudomonadati</taxon>
        <taxon>Pseudomonadota</taxon>
        <taxon>Gammaproteobacteria</taxon>
        <taxon>Lysobacterales</taxon>
        <taxon>Lysobacteraceae</taxon>
        <taxon>Pseudoxanthomonas</taxon>
    </lineage>
</organism>
<dbReference type="PRINTS" id="PR00040">
    <property type="entry name" value="HTHMERR"/>
</dbReference>
<reference evidence="5 6" key="1">
    <citation type="submission" date="2019-02" db="EMBL/GenBank/DDBJ databases">
        <title>WGS of Pseudoxanthomonas species novum from clinical isolates.</title>
        <authorList>
            <person name="Bernier A.-M."/>
            <person name="Bernard K."/>
            <person name="Vachon A."/>
        </authorList>
    </citation>
    <scope>NUCLEOTIDE SEQUENCE [LARGE SCALE GENOMIC DNA]</scope>
    <source>
        <strain evidence="5 6">NML140781</strain>
    </source>
</reference>
<dbReference type="PROSITE" id="PS00552">
    <property type="entry name" value="HTH_MERR_1"/>
    <property type="match status" value="1"/>
</dbReference>
<dbReference type="PROSITE" id="PS50937">
    <property type="entry name" value="HTH_MERR_2"/>
    <property type="match status" value="1"/>
</dbReference>
<name>A0A4Q8LYH2_9GAMM</name>
<sequence length="135" mass="14652">MHIGQLAKQAGVTPDTIRYYEREGVLPSPARLESRYRNYGQDDVARLQFIQRAKALGFTLADIGDLLSLSGDRTSDMAQVRQAAQARLAGVEAKLAELTRLRDGLVSLVDACPGHGELQGCPILNALVGETHEHA</sequence>
<accession>A0A4Q8LYH2</accession>
<evidence type="ECO:0000256" key="3">
    <source>
        <dbReference type="ARBA" id="ARBA00023163"/>
    </source>
</evidence>
<gene>
    <name evidence="5" type="ORF">EA656_02960</name>
</gene>
<dbReference type="EMBL" id="SHMF01000001">
    <property type="protein sequence ID" value="TAA37638.1"/>
    <property type="molecule type" value="Genomic_DNA"/>
</dbReference>